<dbReference type="Gene3D" id="3.90.550.10">
    <property type="entry name" value="Spore Coat Polysaccharide Biosynthesis Protein SpsA, Chain A"/>
    <property type="match status" value="1"/>
</dbReference>
<dbReference type="InterPro" id="IPR005835">
    <property type="entry name" value="NTP_transferase_dom"/>
</dbReference>
<dbReference type="InterPro" id="IPR029044">
    <property type="entry name" value="Nucleotide-diphossugar_trans"/>
</dbReference>
<dbReference type="InterPro" id="IPR046342">
    <property type="entry name" value="CBS_dom_sf"/>
</dbReference>
<dbReference type="SUPFAM" id="SSF53448">
    <property type="entry name" value="Nucleotide-diphospho-sugar transferases"/>
    <property type="match status" value="1"/>
</dbReference>
<keyword evidence="1" id="KW-0129">CBS domain</keyword>
<dbReference type="PANTHER" id="PTHR22572">
    <property type="entry name" value="SUGAR-1-PHOSPHATE GUANYL TRANSFERASE"/>
    <property type="match status" value="1"/>
</dbReference>
<gene>
    <name evidence="3" type="ORF">SAMN06265350_104241</name>
</gene>
<dbReference type="Gene3D" id="3.10.580.10">
    <property type="entry name" value="CBS-domain"/>
    <property type="match status" value="1"/>
</dbReference>
<accession>A0A521CP47</accession>
<dbReference type="InterPro" id="IPR000644">
    <property type="entry name" value="CBS_dom"/>
</dbReference>
<keyword evidence="4" id="KW-1185">Reference proteome</keyword>
<dbReference type="SUPFAM" id="SSF54631">
    <property type="entry name" value="CBS-domain pair"/>
    <property type="match status" value="1"/>
</dbReference>
<dbReference type="Pfam" id="PF00483">
    <property type="entry name" value="NTP_transferase"/>
    <property type="match status" value="1"/>
</dbReference>
<evidence type="ECO:0000313" key="4">
    <source>
        <dbReference type="Proteomes" id="UP000315971"/>
    </source>
</evidence>
<dbReference type="AlphaFoldDB" id="A0A521CP47"/>
<protein>
    <submittedName>
        <fullName evidence="3">CBS domain-containing protein</fullName>
    </submittedName>
</protein>
<feature type="domain" description="CBS" evidence="2">
    <location>
        <begin position="1"/>
        <end position="61"/>
    </location>
</feature>
<sequence>MKDIQKHIIAHTSSARDALRQLDNLPSLDERTLFVLDEDEKIVGSVTDGDIRRGLLNDKEISNQVMVFMNPGFKFLEEDMLDLGKIAEFRAKDIHLIPIINKSKHIVRLLDLKKQHSVIPVSALIMAGGRGERLRPLTDLTPKPMLKVGAKPIIEHNVDRLASFGIQEIYISVKYRGEQIERFFGDGSSKELQIKYIHEEQPLGTLGALGLIQEFKNEHVLVMNSDILTNIDYEDFYKFYLESGADLCIASIPYQVKIPYAVLETSDNTILSFKEKPTYTYYSNGGIYLMNKSLQEMVPESQLYNATDLMEEMISQGKKVAHYPVLNYWLDIGRHEDFLKAQEDIKHLKL</sequence>
<name>A0A521CP47_9SPHI</name>
<reference evidence="3 4" key="1">
    <citation type="submission" date="2017-05" db="EMBL/GenBank/DDBJ databases">
        <authorList>
            <person name="Varghese N."/>
            <person name="Submissions S."/>
        </authorList>
    </citation>
    <scope>NUCLEOTIDE SEQUENCE [LARGE SCALE GENOMIC DNA]</scope>
    <source>
        <strain evidence="3 4">DSM 21342</strain>
    </source>
</reference>
<dbReference type="InterPro" id="IPR050486">
    <property type="entry name" value="Mannose-1P_guanyltransferase"/>
</dbReference>
<evidence type="ECO:0000313" key="3">
    <source>
        <dbReference type="EMBL" id="SMO61155.1"/>
    </source>
</evidence>
<proteinExistence type="predicted"/>
<evidence type="ECO:0000256" key="1">
    <source>
        <dbReference type="PROSITE-ProRule" id="PRU00703"/>
    </source>
</evidence>
<evidence type="ECO:0000259" key="2">
    <source>
        <dbReference type="PROSITE" id="PS51371"/>
    </source>
</evidence>
<dbReference type="Pfam" id="PF00571">
    <property type="entry name" value="CBS"/>
    <property type="match status" value="1"/>
</dbReference>
<dbReference type="CDD" id="cd06426">
    <property type="entry name" value="NTP_transferase_like_2"/>
    <property type="match status" value="1"/>
</dbReference>
<dbReference type="Proteomes" id="UP000315971">
    <property type="component" value="Unassembled WGS sequence"/>
</dbReference>
<dbReference type="OrthoDB" id="9813880at2"/>
<organism evidence="3 4">
    <name type="scientific">Solitalea koreensis</name>
    <dbReference type="NCBI Taxonomy" id="543615"/>
    <lineage>
        <taxon>Bacteria</taxon>
        <taxon>Pseudomonadati</taxon>
        <taxon>Bacteroidota</taxon>
        <taxon>Sphingobacteriia</taxon>
        <taxon>Sphingobacteriales</taxon>
        <taxon>Sphingobacteriaceae</taxon>
        <taxon>Solitalea</taxon>
    </lineage>
</organism>
<dbReference type="EMBL" id="FXSZ01000004">
    <property type="protein sequence ID" value="SMO61155.1"/>
    <property type="molecule type" value="Genomic_DNA"/>
</dbReference>
<dbReference type="PROSITE" id="PS51371">
    <property type="entry name" value="CBS"/>
    <property type="match status" value="1"/>
</dbReference>
<dbReference type="RefSeq" id="WP_142603259.1">
    <property type="nucleotide sequence ID" value="NZ_FXSZ01000004.1"/>
</dbReference>